<dbReference type="AlphaFoldDB" id="A0A225UZK8"/>
<feature type="domain" description="DNA helicase Pif1-like DEAD-box helicase" evidence="2">
    <location>
        <begin position="176"/>
        <end position="285"/>
    </location>
</feature>
<dbReference type="GO" id="GO:0005524">
    <property type="term" value="F:ATP binding"/>
    <property type="evidence" value="ECO:0007669"/>
    <property type="project" value="UniProtKB-KW"/>
</dbReference>
<accession>A0A225UZK8</accession>
<name>A0A225UZK8_9STRA</name>
<dbReference type="InterPro" id="IPR051055">
    <property type="entry name" value="PIF1_helicase"/>
</dbReference>
<protein>
    <recommendedName>
        <fullName evidence="1">ATP-dependent DNA helicase</fullName>
        <ecNumber evidence="1">5.6.2.3</ecNumber>
    </recommendedName>
</protein>
<dbReference type="PANTHER" id="PTHR47642">
    <property type="entry name" value="ATP-DEPENDENT DNA HELICASE"/>
    <property type="match status" value="1"/>
</dbReference>
<keyword evidence="1" id="KW-0067">ATP-binding</keyword>
<keyword evidence="1" id="KW-0547">Nucleotide-binding</keyword>
<dbReference type="Pfam" id="PF05970">
    <property type="entry name" value="PIF1"/>
    <property type="match status" value="1"/>
</dbReference>
<comment type="caution">
    <text evidence="3">The sequence shown here is derived from an EMBL/GenBank/DDBJ whole genome shotgun (WGS) entry which is preliminary data.</text>
</comment>
<organism evidence="3 4">
    <name type="scientific">Phytophthora megakarya</name>
    <dbReference type="NCBI Taxonomy" id="4795"/>
    <lineage>
        <taxon>Eukaryota</taxon>
        <taxon>Sar</taxon>
        <taxon>Stramenopiles</taxon>
        <taxon>Oomycota</taxon>
        <taxon>Peronosporomycetes</taxon>
        <taxon>Peronosporales</taxon>
        <taxon>Peronosporaceae</taxon>
        <taxon>Phytophthora</taxon>
    </lineage>
</organism>
<dbReference type="EC" id="5.6.2.3" evidence="1"/>
<comment type="cofactor">
    <cofactor evidence="1">
        <name>Mg(2+)</name>
        <dbReference type="ChEBI" id="CHEBI:18420"/>
    </cofactor>
</comment>
<keyword evidence="1" id="KW-0347">Helicase</keyword>
<feature type="non-terminal residue" evidence="3">
    <location>
        <position position="1"/>
    </location>
</feature>
<evidence type="ECO:0000259" key="2">
    <source>
        <dbReference type="Pfam" id="PF05970"/>
    </source>
</evidence>
<dbReference type="GO" id="GO:0016887">
    <property type="term" value="F:ATP hydrolysis activity"/>
    <property type="evidence" value="ECO:0007669"/>
    <property type="project" value="RHEA"/>
</dbReference>
<dbReference type="Proteomes" id="UP000198211">
    <property type="component" value="Unassembled WGS sequence"/>
</dbReference>
<dbReference type="Gene3D" id="3.40.50.300">
    <property type="entry name" value="P-loop containing nucleotide triphosphate hydrolases"/>
    <property type="match status" value="1"/>
</dbReference>
<evidence type="ECO:0000313" key="3">
    <source>
        <dbReference type="EMBL" id="OWY98258.1"/>
    </source>
</evidence>
<reference evidence="4" key="1">
    <citation type="submission" date="2017-03" db="EMBL/GenBank/DDBJ databases">
        <title>Phytopthora megakarya and P. palmivora, two closely related causual agents of cacao black pod achieved similar genome size and gene model numbers by different mechanisms.</title>
        <authorList>
            <person name="Ali S."/>
            <person name="Shao J."/>
            <person name="Larry D.J."/>
            <person name="Kronmiller B."/>
            <person name="Shen D."/>
            <person name="Strem M.D."/>
            <person name="Melnick R.L."/>
            <person name="Guiltinan M.J."/>
            <person name="Tyler B.M."/>
            <person name="Meinhardt L.W."/>
            <person name="Bailey B.A."/>
        </authorList>
    </citation>
    <scope>NUCLEOTIDE SEQUENCE [LARGE SCALE GENOMIC DNA]</scope>
    <source>
        <strain evidence="4">zdho120</strain>
    </source>
</reference>
<keyword evidence="1" id="KW-0234">DNA repair</keyword>
<keyword evidence="1" id="KW-0227">DNA damage</keyword>
<dbReference type="OrthoDB" id="129312at2759"/>
<dbReference type="GO" id="GO:0000723">
    <property type="term" value="P:telomere maintenance"/>
    <property type="evidence" value="ECO:0007669"/>
    <property type="project" value="InterPro"/>
</dbReference>
<dbReference type="InterPro" id="IPR027417">
    <property type="entry name" value="P-loop_NTPase"/>
</dbReference>
<sequence>INTVIVLDESVRFRNDPEWGAGCSLARLGQWTPEFIDLVNSRVLKTPHHLQQQQHEQASQLDLRDEITPEAVSYFRKERPTEVIELLKSALKDGTQWTPPVQTSSIPSPLRAYSSIAEVSQAFTLNHRQHVAFTRIATSLLKRYLHQELGGINAKDGIGRGSHATLMIVFALNNLGGAGGTGKSRVIDAIHAFSASWHRDDAVEKAALTGKAATLIGGRTLASFMMRLKHAVRNKHFMPLDLLVIDEVSMMSKSEWLKLDKALRQYKQLPTMPFGGVHIVLVGDWIFSGEYVKIAFESKWHR</sequence>
<keyword evidence="1" id="KW-0378">Hydrolase</keyword>
<keyword evidence="1" id="KW-0233">DNA recombination</keyword>
<dbReference type="EMBL" id="NBNE01009580">
    <property type="protein sequence ID" value="OWY98258.1"/>
    <property type="molecule type" value="Genomic_DNA"/>
</dbReference>
<dbReference type="GO" id="GO:0006281">
    <property type="term" value="P:DNA repair"/>
    <property type="evidence" value="ECO:0007669"/>
    <property type="project" value="UniProtKB-KW"/>
</dbReference>
<proteinExistence type="inferred from homology"/>
<evidence type="ECO:0000256" key="1">
    <source>
        <dbReference type="RuleBase" id="RU363044"/>
    </source>
</evidence>
<dbReference type="SUPFAM" id="SSF52540">
    <property type="entry name" value="P-loop containing nucleoside triphosphate hydrolases"/>
    <property type="match status" value="1"/>
</dbReference>
<comment type="similarity">
    <text evidence="1">Belongs to the helicase family.</text>
</comment>
<dbReference type="GO" id="GO:0043139">
    <property type="term" value="F:5'-3' DNA helicase activity"/>
    <property type="evidence" value="ECO:0007669"/>
    <property type="project" value="UniProtKB-EC"/>
</dbReference>
<gene>
    <name evidence="3" type="ORF">PHMEG_00031010</name>
</gene>
<dbReference type="GO" id="GO:0006310">
    <property type="term" value="P:DNA recombination"/>
    <property type="evidence" value="ECO:0007669"/>
    <property type="project" value="UniProtKB-KW"/>
</dbReference>
<dbReference type="STRING" id="4795.A0A225UZK8"/>
<evidence type="ECO:0000313" key="4">
    <source>
        <dbReference type="Proteomes" id="UP000198211"/>
    </source>
</evidence>
<comment type="catalytic activity">
    <reaction evidence="1">
        <text>ATP + H2O = ADP + phosphate + H(+)</text>
        <dbReference type="Rhea" id="RHEA:13065"/>
        <dbReference type="ChEBI" id="CHEBI:15377"/>
        <dbReference type="ChEBI" id="CHEBI:15378"/>
        <dbReference type="ChEBI" id="CHEBI:30616"/>
        <dbReference type="ChEBI" id="CHEBI:43474"/>
        <dbReference type="ChEBI" id="CHEBI:456216"/>
        <dbReference type="EC" id="5.6.2.3"/>
    </reaction>
</comment>
<dbReference type="InterPro" id="IPR010285">
    <property type="entry name" value="DNA_helicase_pif1-like_DEAD"/>
</dbReference>
<keyword evidence="4" id="KW-1185">Reference proteome</keyword>